<protein>
    <recommendedName>
        <fullName evidence="1">DUF6079 domain-containing protein</fullName>
    </recommendedName>
</protein>
<comment type="caution">
    <text evidence="2">The sequence shown here is derived from an EMBL/GenBank/DDBJ whole genome shotgun (WGS) entry which is preliminary data.</text>
</comment>
<dbReference type="Pfam" id="PF19557">
    <property type="entry name" value="DUF6079_1st"/>
    <property type="match status" value="1"/>
</dbReference>
<dbReference type="RefSeq" id="WP_125478551.1">
    <property type="nucleotide sequence ID" value="NZ_RSFW01000006.1"/>
</dbReference>
<evidence type="ECO:0000259" key="1">
    <source>
        <dbReference type="Pfam" id="PF19557"/>
    </source>
</evidence>
<accession>A0A3R9FI54</accession>
<sequence length="1151" mass="133521">MTFKTSVNIRFDIGKEEFINRYIPTPSHTEALNGLLDGFVGSGNRSHIIVGAYGTGKSLLATVVSTLMSNQSKCIEKLSNKFRHFDDEIAEKIQQVSGTEKKYLPIALSGNEGRFRKSIIKALLQALRNEGVEIILPGVAHKIIETITLWKESFPQTFEQFKALAEEANFELEGFQAKIVEEDEGSIEWFQRIYPRLTSGAQFEMDYSDNFLFKIELLLKAASEHKKVLIIIYDEFGRFLQGLPSDLMNETMQDIQDLAEIADRETSLHFMLITHKNLRQYFVGYNDEIAKEFQRVEKRLRQYNISSDQATFLKIAQVILTENLEHKPCIDPKLIPGMTKGIQTFPMFPILNVEDRQRVIIESLYPVHPATVYLLPKLSSVFGQNERTLFTFLESNETGGLQNHISKTNDYYLPYKLFDYFFTSMEDTEISGSVSEEFVLYRKALTRVNTKEVDLDVAESILKLISIWKICNLSIHQKLTTDFIQFALILEDDVLAFTLKKLTDAKAIRFNPLTNDWEIHTGSIVDLQQKIEKQKKSYVLSPEVVCKVLLSDFKAKYFFPNYFNDEHEMTRFAKVTLVLESQLKHLNQFRLKNSRYDMNIYYIIAENSSPKKILEYISNKQSSTKEVFVVHPQTVKVIKSHLINAAILKEFMADKNLLAEDKGILEEIKILQSETAFAIAKYINKLQRLDKDLLWYHVDGAQQPQSEKEISTWLSRICERLYPQTPKIVNDSFNRMNLSSQQKAGSKQVIDAILEHPKEEQFGISGTGPAYAIYAAVFKNNEHFEENIHMMDYENIIYQPYAMLRQEILTLLERKPTGSFADLIRIFTASPYGIRLPVVPLLLVALLRDRWSEFMLYRNDIFVPGINGEKLYEILEEEGAENYRYTYEKIADNHLKFYNQLDSVFADFTEERLEGQNVSRLIQTCGTLVKWLRSLPRYIQITRQVSLEFETLRTLIKQTEVKPQQSLNNLYDTFGYNIEALHSVKEYAETLIDIKRQQAYEEFKRVTSLTSKVQLITWLQQYESFKKTNDLVKALNSSQDNNEWFNEFLELFTGVRFEDWSDKTFDKFVGELEDSIRELTEVLLDEEVANQSNIVSIKIGNQTKTIAKTEFSVKSKTVYSNIDRILKNAGRNIPKNEIEYMILLLMQDYVE</sequence>
<dbReference type="OrthoDB" id="856045at2"/>
<dbReference type="AlphaFoldDB" id="A0A3R9FI54"/>
<dbReference type="Gene3D" id="3.40.50.300">
    <property type="entry name" value="P-loop containing nucleotide triphosphate hydrolases"/>
    <property type="match status" value="1"/>
</dbReference>
<name>A0A3R9FI54_9BACI</name>
<gene>
    <name evidence="2" type="ORF">EJA10_03120</name>
</gene>
<organism evidence="2 3">
    <name type="scientific">Mesobacillus subterraneus</name>
    <dbReference type="NCBI Taxonomy" id="285983"/>
    <lineage>
        <taxon>Bacteria</taxon>
        <taxon>Bacillati</taxon>
        <taxon>Bacillota</taxon>
        <taxon>Bacilli</taxon>
        <taxon>Bacillales</taxon>
        <taxon>Bacillaceae</taxon>
        <taxon>Mesobacillus</taxon>
    </lineage>
</organism>
<dbReference type="Proteomes" id="UP000279911">
    <property type="component" value="Unassembled WGS sequence"/>
</dbReference>
<evidence type="ECO:0000313" key="3">
    <source>
        <dbReference type="Proteomes" id="UP000279911"/>
    </source>
</evidence>
<reference evidence="3" key="1">
    <citation type="submission" date="2018-12" db="EMBL/GenBank/DDBJ databases">
        <title>Bacillus chawlae sp. nov., Bacillus glennii sp. nov., and Bacillus saganii sp. nov. Isolated from the Vehicle Assembly Building at Kennedy Space Center where the Viking Spacecraft were Assembled.</title>
        <authorList>
            <person name="Seuylemezian A."/>
            <person name="Vaishampayan P."/>
        </authorList>
    </citation>
    <scope>NUCLEOTIDE SEQUENCE [LARGE SCALE GENOMIC DNA]</scope>
    <source>
        <strain evidence="3">DSM 13966</strain>
    </source>
</reference>
<evidence type="ECO:0000313" key="2">
    <source>
        <dbReference type="EMBL" id="RSD28588.1"/>
    </source>
</evidence>
<dbReference type="EMBL" id="RSFW01000006">
    <property type="protein sequence ID" value="RSD28588.1"/>
    <property type="molecule type" value="Genomic_DNA"/>
</dbReference>
<feature type="domain" description="DUF6079" evidence="1">
    <location>
        <begin position="18"/>
        <end position="161"/>
    </location>
</feature>
<dbReference type="SUPFAM" id="SSF52540">
    <property type="entry name" value="P-loop containing nucleoside triphosphate hydrolases"/>
    <property type="match status" value="1"/>
</dbReference>
<dbReference type="InterPro" id="IPR027417">
    <property type="entry name" value="P-loop_NTPase"/>
</dbReference>
<proteinExistence type="predicted"/>
<dbReference type="InterPro" id="IPR045725">
    <property type="entry name" value="DUF6079_N"/>
</dbReference>